<name>A0AAD2WEK2_PSEPU</name>
<dbReference type="Pfam" id="PF05488">
    <property type="entry name" value="PAAR_motif"/>
    <property type="match status" value="1"/>
</dbReference>
<gene>
    <name evidence="2" type="ORF">C206_02169</name>
</gene>
<dbReference type="RefSeq" id="WP_004574333.1">
    <property type="nucleotide sequence ID" value="NZ_APBQ01000011.1"/>
</dbReference>
<reference evidence="2 3" key="1">
    <citation type="submission" date="2013-02" db="EMBL/GenBank/DDBJ databases">
        <title>Insights into the proteome of triclosan-resistant Pseudomonas putida TRO1, isolated from activated sludge.</title>
        <authorList>
            <person name="Lolas I.B."/>
            <person name="Almeida B."/>
            <person name="Starnawski P.M."/>
            <person name="Soenderkaer M."/>
            <person name="Nielsen K.L."/>
            <person name="Nielsen J.L."/>
        </authorList>
    </citation>
    <scope>NUCLEOTIDE SEQUENCE [LARGE SCALE GENOMIC DNA]</scope>
    <source>
        <strain evidence="2 3">TRO1</strain>
    </source>
</reference>
<evidence type="ECO:0008006" key="4">
    <source>
        <dbReference type="Google" id="ProtNLM"/>
    </source>
</evidence>
<comment type="caution">
    <text evidence="2">The sequence shown here is derived from an EMBL/GenBank/DDBJ whole genome shotgun (WGS) entry which is preliminary data.</text>
</comment>
<dbReference type="InterPro" id="IPR008727">
    <property type="entry name" value="PAAR_motif"/>
</dbReference>
<feature type="region of interest" description="Disordered" evidence="1">
    <location>
        <begin position="1"/>
        <end position="24"/>
    </location>
</feature>
<dbReference type="AlphaFoldDB" id="A0AAD2WEK2"/>
<evidence type="ECO:0000256" key="1">
    <source>
        <dbReference type="SAM" id="MobiDB-lite"/>
    </source>
</evidence>
<feature type="compositionally biased region" description="Gly residues" evidence="1">
    <location>
        <begin position="13"/>
        <end position="23"/>
    </location>
</feature>
<protein>
    <recommendedName>
        <fullName evidence="4">PAAR domain-containing protein</fullName>
    </recommendedName>
</protein>
<accession>A0AAD2WEK2</accession>
<dbReference type="EMBL" id="APBQ01000011">
    <property type="protein sequence ID" value="ENY79404.1"/>
    <property type="molecule type" value="Genomic_DNA"/>
</dbReference>
<evidence type="ECO:0000313" key="2">
    <source>
        <dbReference type="EMBL" id="ENY79404.1"/>
    </source>
</evidence>
<sequence length="90" mass="9086">MSRKGAIRKGDPHSGGGRMGEGSGMVVNGRPQCILGDHAPCPLHGGTFALVSGGDRGVLCNGIALVFEPAELACGCRVSSTCSGPYAKDE</sequence>
<evidence type="ECO:0000313" key="3">
    <source>
        <dbReference type="Proteomes" id="UP000013237"/>
    </source>
</evidence>
<proteinExistence type="predicted"/>
<organism evidence="2 3">
    <name type="scientific">Pseudomonas putida TRO1</name>
    <dbReference type="NCBI Taxonomy" id="1227924"/>
    <lineage>
        <taxon>Bacteria</taxon>
        <taxon>Pseudomonadati</taxon>
        <taxon>Pseudomonadota</taxon>
        <taxon>Gammaproteobacteria</taxon>
        <taxon>Pseudomonadales</taxon>
        <taxon>Pseudomonadaceae</taxon>
        <taxon>Pseudomonas</taxon>
    </lineage>
</organism>
<dbReference type="Proteomes" id="UP000013237">
    <property type="component" value="Unassembled WGS sequence"/>
</dbReference>